<evidence type="ECO:0000256" key="2">
    <source>
        <dbReference type="ARBA" id="ARBA00007362"/>
    </source>
</evidence>
<evidence type="ECO:0000256" key="1">
    <source>
        <dbReference type="ARBA" id="ARBA00004651"/>
    </source>
</evidence>
<feature type="transmembrane region" description="Helical" evidence="8">
    <location>
        <begin position="311"/>
        <end position="332"/>
    </location>
</feature>
<feature type="transmembrane region" description="Helical" evidence="8">
    <location>
        <begin position="223"/>
        <end position="244"/>
    </location>
</feature>
<evidence type="ECO:0000256" key="6">
    <source>
        <dbReference type="ARBA" id="ARBA00022989"/>
    </source>
</evidence>
<evidence type="ECO:0000256" key="3">
    <source>
        <dbReference type="ARBA" id="ARBA00022448"/>
    </source>
</evidence>
<evidence type="ECO:0000313" key="10">
    <source>
        <dbReference type="EMBL" id="BCR03649.1"/>
    </source>
</evidence>
<feature type="transmembrane region" description="Helical" evidence="8">
    <location>
        <begin position="53"/>
        <end position="71"/>
    </location>
</feature>
<dbReference type="InterPro" id="IPR037185">
    <property type="entry name" value="EmrE-like"/>
</dbReference>
<keyword evidence="5 8" id="KW-0812">Transmembrane</keyword>
<feature type="transmembrane region" description="Helical" evidence="8">
    <location>
        <begin position="148"/>
        <end position="165"/>
    </location>
</feature>
<comment type="similarity">
    <text evidence="2">Belongs to the EamA transporter family.</text>
</comment>
<keyword evidence="3" id="KW-0813">Transport</keyword>
<sequence length="348" mass="37514">MQLSILAKYSVAPEINQQYISPHPNPLPAKAPRIVTTETATDPAPDTRPLRQGVFFGLAAYLIWGFFPAYFKALAQVPPLEVLAHRIFWSAALLLILVFAMGRRQALAAAFADRATLRILTCSTLLIAANWLIFIYAVAAGQVLQSSLGYFITPLINVALGFVFLKERLRPLQNLSLLLAVAGVLILTLSYGQVPWIALALAGSFGTYGLLRKTANIDALLGLTVETCLLAPLALGYLLVVGAGGEGRFLGADLSLNLLLPLAGVVTSLPLLLFAGAARRLRLATIGFLQYITPSLHLLLAVAAFGEAFTLVHLVTFACIWSGLVLFSLDFFRSSRTAKTLRSRAARP</sequence>
<evidence type="ECO:0000256" key="8">
    <source>
        <dbReference type="SAM" id="Phobius"/>
    </source>
</evidence>
<feature type="transmembrane region" description="Helical" evidence="8">
    <location>
        <begin position="256"/>
        <end position="276"/>
    </location>
</feature>
<dbReference type="Proteomes" id="UP001319827">
    <property type="component" value="Chromosome"/>
</dbReference>
<reference evidence="10 11" key="2">
    <citation type="journal article" date="2021" name="Int. J. Syst. Evol. Microbiol.">
        <title>Isolation and Polyphasic Characterization of Desulfuromonas versatilis sp. Nov., an Electrogenic Bacteria Capable of Versatile Metabolism Isolated from a Graphene Oxide-Reducing Enrichment Culture.</title>
        <authorList>
            <person name="Xie L."/>
            <person name="Yoshida N."/>
            <person name="Ishii S."/>
            <person name="Meng L."/>
        </authorList>
    </citation>
    <scope>NUCLEOTIDE SEQUENCE [LARGE SCALE GENOMIC DNA]</scope>
    <source>
        <strain evidence="10 11">NIT-T3</strain>
    </source>
</reference>
<feature type="transmembrane region" description="Helical" evidence="8">
    <location>
        <begin position="195"/>
        <end position="211"/>
    </location>
</feature>
<dbReference type="PANTHER" id="PTHR22911:SF137">
    <property type="entry name" value="SOLUTE CARRIER FAMILY 35 MEMBER G2-RELATED"/>
    <property type="match status" value="1"/>
</dbReference>
<proteinExistence type="inferred from homology"/>
<organism evidence="10 11">
    <name type="scientific">Desulfuromonas versatilis</name>
    <dbReference type="NCBI Taxonomy" id="2802975"/>
    <lineage>
        <taxon>Bacteria</taxon>
        <taxon>Pseudomonadati</taxon>
        <taxon>Thermodesulfobacteriota</taxon>
        <taxon>Desulfuromonadia</taxon>
        <taxon>Desulfuromonadales</taxon>
        <taxon>Desulfuromonadaceae</taxon>
        <taxon>Desulfuromonas</taxon>
    </lineage>
</organism>
<feature type="domain" description="EamA" evidence="9">
    <location>
        <begin position="53"/>
        <end position="188"/>
    </location>
</feature>
<name>A0ABN6DWP0_9BACT</name>
<keyword evidence="6 8" id="KW-1133">Transmembrane helix</keyword>
<keyword evidence="4" id="KW-1003">Cell membrane</keyword>
<dbReference type="InterPro" id="IPR000620">
    <property type="entry name" value="EamA_dom"/>
</dbReference>
<reference evidence="10 11" key="1">
    <citation type="journal article" date="2016" name="C (Basel)">
        <title>Selective Growth of and Electricity Production by Marine Exoelectrogenic Bacteria in Self-Aggregated Hydrogel of Microbially Reduced Graphene Oxide.</title>
        <authorList>
            <person name="Yoshida N."/>
            <person name="Goto Y."/>
            <person name="Miyata Y."/>
        </authorList>
    </citation>
    <scope>NUCLEOTIDE SEQUENCE [LARGE SCALE GENOMIC DNA]</scope>
    <source>
        <strain evidence="10 11">NIT-T3</strain>
    </source>
</reference>
<feature type="transmembrane region" description="Helical" evidence="8">
    <location>
        <begin position="115"/>
        <end position="136"/>
    </location>
</feature>
<evidence type="ECO:0000313" key="11">
    <source>
        <dbReference type="Proteomes" id="UP001319827"/>
    </source>
</evidence>
<feature type="transmembrane region" description="Helical" evidence="8">
    <location>
        <begin position="172"/>
        <end position="189"/>
    </location>
</feature>
<feature type="transmembrane region" description="Helical" evidence="8">
    <location>
        <begin position="83"/>
        <end position="103"/>
    </location>
</feature>
<comment type="subcellular location">
    <subcellularLocation>
        <location evidence="1">Cell membrane</location>
        <topology evidence="1">Multi-pass membrane protein</topology>
    </subcellularLocation>
</comment>
<dbReference type="Pfam" id="PF00892">
    <property type="entry name" value="EamA"/>
    <property type="match status" value="1"/>
</dbReference>
<protein>
    <submittedName>
        <fullName evidence="10">Chloramphenicol resistance permease RarD</fullName>
    </submittedName>
</protein>
<keyword evidence="11" id="KW-1185">Reference proteome</keyword>
<dbReference type="InterPro" id="IPR004626">
    <property type="entry name" value="RarD"/>
</dbReference>
<gene>
    <name evidence="10" type="primary">rarD</name>
    <name evidence="10" type="ORF">DESUT3_07180</name>
</gene>
<dbReference type="EMBL" id="AP024355">
    <property type="protein sequence ID" value="BCR03649.1"/>
    <property type="molecule type" value="Genomic_DNA"/>
</dbReference>
<dbReference type="SUPFAM" id="SSF103481">
    <property type="entry name" value="Multidrug resistance efflux transporter EmrE"/>
    <property type="match status" value="2"/>
</dbReference>
<evidence type="ECO:0000256" key="7">
    <source>
        <dbReference type="ARBA" id="ARBA00023136"/>
    </source>
</evidence>
<evidence type="ECO:0000256" key="4">
    <source>
        <dbReference type="ARBA" id="ARBA00022475"/>
    </source>
</evidence>
<accession>A0ABN6DWP0</accession>
<keyword evidence="7 8" id="KW-0472">Membrane</keyword>
<evidence type="ECO:0000259" key="9">
    <source>
        <dbReference type="Pfam" id="PF00892"/>
    </source>
</evidence>
<feature type="transmembrane region" description="Helical" evidence="8">
    <location>
        <begin position="283"/>
        <end position="305"/>
    </location>
</feature>
<dbReference type="NCBIfam" id="TIGR00688">
    <property type="entry name" value="rarD"/>
    <property type="match status" value="1"/>
</dbReference>
<evidence type="ECO:0000256" key="5">
    <source>
        <dbReference type="ARBA" id="ARBA00022692"/>
    </source>
</evidence>
<dbReference type="PANTHER" id="PTHR22911">
    <property type="entry name" value="ACYL-MALONYL CONDENSING ENZYME-RELATED"/>
    <property type="match status" value="1"/>
</dbReference>